<keyword evidence="1" id="KW-0812">Transmembrane</keyword>
<evidence type="ECO:0000313" key="4">
    <source>
        <dbReference type="Proteomes" id="UP001162164"/>
    </source>
</evidence>
<dbReference type="PANTHER" id="PTHR11158">
    <property type="entry name" value="MSF1/PX19 RELATED"/>
    <property type="match status" value="1"/>
</dbReference>
<dbReference type="EMBL" id="JAPWTJ010000028">
    <property type="protein sequence ID" value="KAJ8984712.1"/>
    <property type="molecule type" value="Genomic_DNA"/>
</dbReference>
<reference evidence="3" key="1">
    <citation type="journal article" date="2023" name="Insect Mol. Biol.">
        <title>Genome sequencing provides insights into the evolution of gene families encoding plant cell wall-degrading enzymes in longhorned beetles.</title>
        <authorList>
            <person name="Shin N.R."/>
            <person name="Okamura Y."/>
            <person name="Kirsch R."/>
            <person name="Pauchet Y."/>
        </authorList>
    </citation>
    <scope>NUCLEOTIDE SEQUENCE</scope>
    <source>
        <strain evidence="3">MMC_N1</strain>
    </source>
</reference>
<accession>A0ABQ9K593</accession>
<evidence type="ECO:0000313" key="3">
    <source>
        <dbReference type="EMBL" id="KAJ8984712.1"/>
    </source>
</evidence>
<dbReference type="Proteomes" id="UP001162164">
    <property type="component" value="Unassembled WGS sequence"/>
</dbReference>
<proteinExistence type="predicted"/>
<dbReference type="InterPro" id="IPR006797">
    <property type="entry name" value="PRELI/MSF1_dom"/>
</dbReference>
<name>A0ABQ9K593_9CUCU</name>
<gene>
    <name evidence="3" type="ORF">NQ317_004973</name>
</gene>
<comment type="caution">
    <text evidence="3">The sequence shown here is derived from an EMBL/GenBank/DDBJ whole genome shotgun (WGS) entry which is preliminary data.</text>
</comment>
<dbReference type="InterPro" id="IPR037365">
    <property type="entry name" value="Slowmo/Ups"/>
</dbReference>
<feature type="transmembrane region" description="Helical" evidence="1">
    <location>
        <begin position="246"/>
        <end position="269"/>
    </location>
</feature>
<feature type="domain" description="PRELI/MSF1" evidence="2">
    <location>
        <begin position="2"/>
        <end position="170"/>
    </location>
</feature>
<evidence type="ECO:0000259" key="2">
    <source>
        <dbReference type="PROSITE" id="PS50904"/>
    </source>
</evidence>
<dbReference type="Pfam" id="PF04707">
    <property type="entry name" value="PRELI"/>
    <property type="match status" value="1"/>
</dbReference>
<evidence type="ECO:0000256" key="1">
    <source>
        <dbReference type="SAM" id="Phobius"/>
    </source>
</evidence>
<sequence>MPKFFSDTVTFNYNWDQVAQAFWKRYPNPNSKHVLTEDVVQREIKSGRLITKRILSKTNSIPKWAEKFVTTKHVNIVEESIVDPKHKVLVTYTRNLGYAKVMSVTEKVVYMESEENPSKTIAVRSAWIDSQVRGFSRAICAFGYERFKKNCMKMVGGFNHVLTSLYPHQHILPSTHSTITAAAKLKDAAKNASRTSKVQGGANICIASPKPVIASVFSERNLRNVHCSSTNDDVTLEARQSGCFSVLLSFALLSLIRFVGFVFIINWVVNHQAPVI</sequence>
<dbReference type="PROSITE" id="PS50904">
    <property type="entry name" value="PRELI_MSF1"/>
    <property type="match status" value="1"/>
</dbReference>
<keyword evidence="1" id="KW-1133">Transmembrane helix</keyword>
<keyword evidence="1" id="KW-0472">Membrane</keyword>
<organism evidence="3 4">
    <name type="scientific">Molorchus minor</name>
    <dbReference type="NCBI Taxonomy" id="1323400"/>
    <lineage>
        <taxon>Eukaryota</taxon>
        <taxon>Metazoa</taxon>
        <taxon>Ecdysozoa</taxon>
        <taxon>Arthropoda</taxon>
        <taxon>Hexapoda</taxon>
        <taxon>Insecta</taxon>
        <taxon>Pterygota</taxon>
        <taxon>Neoptera</taxon>
        <taxon>Endopterygota</taxon>
        <taxon>Coleoptera</taxon>
        <taxon>Polyphaga</taxon>
        <taxon>Cucujiformia</taxon>
        <taxon>Chrysomeloidea</taxon>
        <taxon>Cerambycidae</taxon>
        <taxon>Lamiinae</taxon>
        <taxon>Monochamini</taxon>
        <taxon>Molorchus</taxon>
    </lineage>
</organism>
<keyword evidence="4" id="KW-1185">Reference proteome</keyword>
<protein>
    <recommendedName>
        <fullName evidence="2">PRELI/MSF1 domain-containing protein</fullName>
    </recommendedName>
</protein>